<protein>
    <submittedName>
        <fullName evidence="8">Cytochrome P450</fullName>
    </submittedName>
</protein>
<evidence type="ECO:0000256" key="2">
    <source>
        <dbReference type="ARBA" id="ARBA00010617"/>
    </source>
</evidence>
<dbReference type="GO" id="GO:0004497">
    <property type="term" value="F:monooxygenase activity"/>
    <property type="evidence" value="ECO:0007669"/>
    <property type="project" value="UniProtKB-KW"/>
</dbReference>
<dbReference type="SUPFAM" id="SSF48264">
    <property type="entry name" value="Cytochrome P450"/>
    <property type="match status" value="1"/>
</dbReference>
<evidence type="ECO:0000313" key="8">
    <source>
        <dbReference type="EMBL" id="RIB10596.1"/>
    </source>
</evidence>
<accession>A0A397UTT1</accession>
<evidence type="ECO:0000256" key="7">
    <source>
        <dbReference type="SAM" id="Phobius"/>
    </source>
</evidence>
<evidence type="ECO:0000256" key="5">
    <source>
        <dbReference type="PIRSR" id="PIRSR602401-1"/>
    </source>
</evidence>
<dbReference type="EMBL" id="QKWP01001229">
    <property type="protein sequence ID" value="RIB10596.1"/>
    <property type="molecule type" value="Genomic_DNA"/>
</dbReference>
<dbReference type="InterPro" id="IPR050121">
    <property type="entry name" value="Cytochrome_P450_monoxygenase"/>
</dbReference>
<keyword evidence="6" id="KW-0503">Monooxygenase</keyword>
<dbReference type="InterPro" id="IPR002401">
    <property type="entry name" value="Cyt_P450_E_grp-I"/>
</dbReference>
<dbReference type="InterPro" id="IPR036396">
    <property type="entry name" value="Cyt_P450_sf"/>
</dbReference>
<dbReference type="PRINTS" id="PR00463">
    <property type="entry name" value="EP450I"/>
</dbReference>
<organism evidence="8 9">
    <name type="scientific">Gigaspora rosea</name>
    <dbReference type="NCBI Taxonomy" id="44941"/>
    <lineage>
        <taxon>Eukaryota</taxon>
        <taxon>Fungi</taxon>
        <taxon>Fungi incertae sedis</taxon>
        <taxon>Mucoromycota</taxon>
        <taxon>Glomeromycotina</taxon>
        <taxon>Glomeromycetes</taxon>
        <taxon>Diversisporales</taxon>
        <taxon>Gigasporaceae</taxon>
        <taxon>Gigaspora</taxon>
    </lineage>
</organism>
<evidence type="ECO:0000256" key="6">
    <source>
        <dbReference type="RuleBase" id="RU000461"/>
    </source>
</evidence>
<dbReference type="PANTHER" id="PTHR24305">
    <property type="entry name" value="CYTOCHROME P450"/>
    <property type="match status" value="1"/>
</dbReference>
<comment type="caution">
    <text evidence="8">The sequence shown here is derived from an EMBL/GenBank/DDBJ whole genome shotgun (WGS) entry which is preliminary data.</text>
</comment>
<dbReference type="GO" id="GO:0005506">
    <property type="term" value="F:iron ion binding"/>
    <property type="evidence" value="ECO:0007669"/>
    <property type="project" value="InterPro"/>
</dbReference>
<name>A0A397UTT1_9GLOM</name>
<feature type="transmembrane region" description="Helical" evidence="7">
    <location>
        <begin position="12"/>
        <end position="34"/>
    </location>
</feature>
<comment type="cofactor">
    <cofactor evidence="1 5">
        <name>heme</name>
        <dbReference type="ChEBI" id="CHEBI:30413"/>
    </cofactor>
</comment>
<evidence type="ECO:0000256" key="1">
    <source>
        <dbReference type="ARBA" id="ARBA00001971"/>
    </source>
</evidence>
<keyword evidence="9" id="KW-1185">Reference proteome</keyword>
<dbReference type="InterPro" id="IPR017972">
    <property type="entry name" value="Cyt_P450_CS"/>
</dbReference>
<keyword evidence="7" id="KW-0472">Membrane</keyword>
<reference evidence="8 9" key="1">
    <citation type="submission" date="2018-06" db="EMBL/GenBank/DDBJ databases">
        <title>Comparative genomics reveals the genomic features of Rhizophagus irregularis, R. cerebriforme, R. diaphanum and Gigaspora rosea, and their symbiotic lifestyle signature.</title>
        <authorList>
            <person name="Morin E."/>
            <person name="San Clemente H."/>
            <person name="Chen E.C.H."/>
            <person name="De La Providencia I."/>
            <person name="Hainaut M."/>
            <person name="Kuo A."/>
            <person name="Kohler A."/>
            <person name="Murat C."/>
            <person name="Tang N."/>
            <person name="Roy S."/>
            <person name="Loubradou J."/>
            <person name="Henrissat B."/>
            <person name="Grigoriev I.V."/>
            <person name="Corradi N."/>
            <person name="Roux C."/>
            <person name="Martin F.M."/>
        </authorList>
    </citation>
    <scope>NUCLEOTIDE SEQUENCE [LARGE SCALE GENOMIC DNA]</scope>
    <source>
        <strain evidence="8 9">DAOM 194757</strain>
    </source>
</reference>
<keyword evidence="4 5" id="KW-0408">Iron</keyword>
<dbReference type="PANTHER" id="PTHR24305:SF166">
    <property type="entry name" value="CYTOCHROME P450 12A4, MITOCHONDRIAL-RELATED"/>
    <property type="match status" value="1"/>
</dbReference>
<dbReference type="STRING" id="44941.A0A397UTT1"/>
<keyword evidence="5 6" id="KW-0349">Heme</keyword>
<keyword evidence="3 5" id="KW-0479">Metal-binding</keyword>
<dbReference type="Proteomes" id="UP000266673">
    <property type="component" value="Unassembled WGS sequence"/>
</dbReference>
<keyword evidence="7" id="KW-0812">Transmembrane</keyword>
<dbReference type="InterPro" id="IPR001128">
    <property type="entry name" value="Cyt_P450"/>
</dbReference>
<keyword evidence="7" id="KW-1133">Transmembrane helix</keyword>
<dbReference type="Gene3D" id="1.10.630.10">
    <property type="entry name" value="Cytochrome P450"/>
    <property type="match status" value="1"/>
</dbReference>
<gene>
    <name evidence="8" type="ORF">C2G38_2005091</name>
</gene>
<dbReference type="PROSITE" id="PS00086">
    <property type="entry name" value="CYTOCHROME_P450"/>
    <property type="match status" value="1"/>
</dbReference>
<evidence type="ECO:0000256" key="4">
    <source>
        <dbReference type="ARBA" id="ARBA00023004"/>
    </source>
</evidence>
<dbReference type="OrthoDB" id="1470350at2759"/>
<dbReference type="AlphaFoldDB" id="A0A397UTT1"/>
<evidence type="ECO:0000313" key="9">
    <source>
        <dbReference type="Proteomes" id="UP000266673"/>
    </source>
</evidence>
<proteinExistence type="inferred from homology"/>
<dbReference type="Pfam" id="PF00067">
    <property type="entry name" value="p450"/>
    <property type="match status" value="1"/>
</dbReference>
<keyword evidence="6" id="KW-0560">Oxidoreductase</keyword>
<feature type="binding site" description="axial binding residue" evidence="5">
    <location>
        <position position="454"/>
    </location>
    <ligand>
        <name>heme</name>
        <dbReference type="ChEBI" id="CHEBI:30413"/>
    </ligand>
    <ligandPart>
        <name>Fe</name>
        <dbReference type="ChEBI" id="CHEBI:18248"/>
    </ligandPart>
</feature>
<dbReference type="PRINTS" id="PR00385">
    <property type="entry name" value="P450"/>
</dbReference>
<sequence>MSKISFFDISLFQLIGYALLLLFVLLFVKLLYHLIYNLYLSPLSKIPSPSFLCSISSIPIILRKPEGKIFNWYFYLHKKLGPVVRIGPSFVLFSSKNAVMQILINDNLPKSDSLAGIRSDPNFPTLFSATDKPFHQKRRKLLSSAFSIKYISTLEPLMRSCTDVLLQKVLSLTNNSNNDIQYNNNINGLPILNIYELVQACTLDIIGETAFGGSFNIVEKGNHPLPEKVFQELKRRVMCHTFPYLKSFMVKDSWIDEFISNIIKERRELNAQGKKRKDILQILIDSKENSDDPLTEFEIQDQIMEFVIAGSDTGSLTINMALIMLLQHPEKLETLVSELDSLNLHQSSNNSSTFIPSHDSIKNLKYLNAVIYEILRLFPASIGGILRQTTKDTVIDGYLIPKDTAVSASILSVHKSKEIWGPDADDFVPERWLNPENLPIKGCFYGFGAGSRYCIGVNFAWMEMRLLLASLLLNFKFEMVKNQDLDLVHFITPALKSKKFLVGVKTRH</sequence>
<evidence type="ECO:0000256" key="3">
    <source>
        <dbReference type="ARBA" id="ARBA00022723"/>
    </source>
</evidence>
<dbReference type="GO" id="GO:0020037">
    <property type="term" value="F:heme binding"/>
    <property type="evidence" value="ECO:0007669"/>
    <property type="project" value="InterPro"/>
</dbReference>
<dbReference type="GO" id="GO:0016705">
    <property type="term" value="F:oxidoreductase activity, acting on paired donors, with incorporation or reduction of molecular oxygen"/>
    <property type="evidence" value="ECO:0007669"/>
    <property type="project" value="InterPro"/>
</dbReference>
<comment type="similarity">
    <text evidence="2 6">Belongs to the cytochrome P450 family.</text>
</comment>